<comment type="function">
    <text evidence="3">RNA-binding nucleolar protein required for pre-rRNA processing. Involved in production of 18S rRNA and assembly of small ribosomal subunit.</text>
</comment>
<reference evidence="7 9" key="1">
    <citation type="submission" date="2019-07" db="EMBL/GenBank/DDBJ databases">
        <title>Venturia inaequalis Genome Resource.</title>
        <authorList>
            <person name="Lichtner F.J."/>
        </authorList>
    </citation>
    <scope>NUCLEOTIDE SEQUENCE [LARGE SCALE GENOMIC DNA]</scope>
    <source>
        <strain evidence="6 8">120213</strain>
        <strain evidence="7 9">DMI_063113</strain>
    </source>
</reference>
<evidence type="ECO:0000256" key="4">
    <source>
        <dbReference type="SAM" id="MobiDB-lite"/>
    </source>
</evidence>
<dbReference type="EMBL" id="WNWS01000188">
    <property type="protein sequence ID" value="KAE9975749.1"/>
    <property type="molecule type" value="Genomic_DNA"/>
</dbReference>
<dbReference type="InterPro" id="IPR012959">
    <property type="entry name" value="CPL_dom"/>
</dbReference>
<evidence type="ECO:0000313" key="7">
    <source>
        <dbReference type="EMBL" id="KAE9991237.1"/>
    </source>
</evidence>
<dbReference type="SUPFAM" id="SSF48371">
    <property type="entry name" value="ARM repeat"/>
    <property type="match status" value="1"/>
</dbReference>
<feature type="compositionally biased region" description="Acidic residues" evidence="4">
    <location>
        <begin position="127"/>
        <end position="141"/>
    </location>
</feature>
<dbReference type="GO" id="GO:0006417">
    <property type="term" value="P:regulation of translation"/>
    <property type="evidence" value="ECO:0007669"/>
    <property type="project" value="TreeGrafter"/>
</dbReference>
<feature type="compositionally biased region" description="Basic and acidic residues" evidence="4">
    <location>
        <begin position="7"/>
        <end position="28"/>
    </location>
</feature>
<dbReference type="EMBL" id="WNWR01000103">
    <property type="protein sequence ID" value="KAE9991237.1"/>
    <property type="molecule type" value="Genomic_DNA"/>
</dbReference>
<organism evidence="7 9">
    <name type="scientific">Venturia inaequalis</name>
    <name type="common">Apple scab fungus</name>
    <dbReference type="NCBI Taxonomy" id="5025"/>
    <lineage>
        <taxon>Eukaryota</taxon>
        <taxon>Fungi</taxon>
        <taxon>Dikarya</taxon>
        <taxon>Ascomycota</taxon>
        <taxon>Pezizomycotina</taxon>
        <taxon>Dothideomycetes</taxon>
        <taxon>Pleosporomycetidae</taxon>
        <taxon>Venturiales</taxon>
        <taxon>Venturiaceae</taxon>
        <taxon>Venturia</taxon>
    </lineage>
</organism>
<dbReference type="InterPro" id="IPR011989">
    <property type="entry name" value="ARM-like"/>
</dbReference>
<dbReference type="Gene3D" id="1.25.10.10">
    <property type="entry name" value="Leucine-rich Repeat Variant"/>
    <property type="match status" value="1"/>
</dbReference>
<dbReference type="InterPro" id="IPR040059">
    <property type="entry name" value="PUM3"/>
</dbReference>
<dbReference type="Proteomes" id="UP000447873">
    <property type="component" value="Unassembled WGS sequence"/>
</dbReference>
<feature type="domain" description="PUM-HD" evidence="5">
    <location>
        <begin position="153"/>
        <end position="524"/>
    </location>
</feature>
<evidence type="ECO:0000259" key="5">
    <source>
        <dbReference type="PROSITE" id="PS50303"/>
    </source>
</evidence>
<evidence type="ECO:0000313" key="8">
    <source>
        <dbReference type="Proteomes" id="UP000447873"/>
    </source>
</evidence>
<name>A0A8H3VPL0_VENIN</name>
<dbReference type="InterPro" id="IPR033133">
    <property type="entry name" value="PUM-HD"/>
</dbReference>
<protein>
    <recommendedName>
        <fullName evidence="5">PUM-HD domain-containing protein</fullName>
    </recommendedName>
</protein>
<dbReference type="PANTHER" id="PTHR13389">
    <property type="entry name" value="PUMILIO HOMOLOG 3"/>
    <property type="match status" value="1"/>
</dbReference>
<proteinExistence type="predicted"/>
<dbReference type="GO" id="GO:0005730">
    <property type="term" value="C:nucleolus"/>
    <property type="evidence" value="ECO:0007669"/>
    <property type="project" value="TreeGrafter"/>
</dbReference>
<dbReference type="SMART" id="SM00025">
    <property type="entry name" value="Pumilio"/>
    <property type="match status" value="5"/>
</dbReference>
<dbReference type="GO" id="GO:0003729">
    <property type="term" value="F:mRNA binding"/>
    <property type="evidence" value="ECO:0007669"/>
    <property type="project" value="TreeGrafter"/>
</dbReference>
<feature type="compositionally biased region" description="Basic and acidic residues" evidence="4">
    <location>
        <begin position="50"/>
        <end position="81"/>
    </location>
</feature>
<feature type="compositionally biased region" description="Acidic residues" evidence="4">
    <location>
        <begin position="90"/>
        <end position="109"/>
    </location>
</feature>
<dbReference type="Proteomes" id="UP000490939">
    <property type="component" value="Unassembled WGS sequence"/>
</dbReference>
<evidence type="ECO:0000256" key="3">
    <source>
        <dbReference type="ARBA" id="ARBA00024893"/>
    </source>
</evidence>
<evidence type="ECO:0000256" key="1">
    <source>
        <dbReference type="ARBA" id="ARBA00022737"/>
    </source>
</evidence>
<dbReference type="InterPro" id="IPR016024">
    <property type="entry name" value="ARM-type_fold"/>
</dbReference>
<evidence type="ECO:0000256" key="2">
    <source>
        <dbReference type="ARBA" id="ARBA00022884"/>
    </source>
</evidence>
<keyword evidence="9" id="KW-1185">Reference proteome</keyword>
<feature type="compositionally biased region" description="Polar residues" evidence="4">
    <location>
        <begin position="157"/>
        <end position="167"/>
    </location>
</feature>
<dbReference type="InterPro" id="IPR001313">
    <property type="entry name" value="Pumilio_RNA-bd_rpt"/>
</dbReference>
<dbReference type="AlphaFoldDB" id="A0A8H3VPL0"/>
<sequence>MAGIKRPQSEDTEKSGSKKLKTDPTNKSDKKHALKMARKDSKSTKTPNPESKENLTLKLKEKNEKKEKKEKKDKSGKEKKEKKVKKALVEESEDEVDEMDVDEVDEDEFQGLSTDPVEAPAFRPLSDDEDSEEEGDEDEEEGKPAKKSKKGEEKTEVNPNNPNGTNSREAHAKQKEEKKARKAAKPNADEVQRAKKLWERLRRKSHVPKEERTKLVAELFEIISGRVKDFVFKHDSVRTIQTALKYATMPQRHMIADELKGNYKSLAESRYAKFLIGKLLVEGDAYIRDLILPEFYGNVRRLINHAEASWILDDVYRQVASKEQKAILLREWYGPEFAIFKSDKSELTGTLSEILAKNPEKRKPIMSYLQGLINQLIQKKLTGFTMLHDAMLQYFLNITPGTEEMTDFLRLIIGDAKEEEVDLLKNLAFTKPGSRVVCLALAYSGAKDRKQILRSYKEVIVMLAADANAQHVLITAYDVVDDTREITQRIFSELLLTKSEDAEARHEQILGMANEMTSRIPLIYPFAGTAKWLVNRPETVDLVKEIHDIRTTTSKKDPEVRRTELITALSPTLLATIAERPADLVSTPYGCQFISEVILSSIGDKSAALNAIAIMAFGDPTEEGHISSSAAGSRMLKTLIAGGQFSPKEKKIVIRDANLGFADRLYEHIQANTVAWATGESSFVIVALMEAENFKAKKALEKTLKANKKELKVASVTEIVRAPKVVEEGAEEKKGVKKRKGGEEGPKGNAGARILLELLGL</sequence>
<accession>A0A8H3VPL0</accession>
<comment type="caution">
    <text evidence="7">The sequence shown here is derived from an EMBL/GenBank/DDBJ whole genome shotgun (WGS) entry which is preliminary data.</text>
</comment>
<evidence type="ECO:0000313" key="6">
    <source>
        <dbReference type="EMBL" id="KAE9975749.1"/>
    </source>
</evidence>
<feature type="compositionally biased region" description="Basic and acidic residues" evidence="4">
    <location>
        <begin position="168"/>
        <end position="179"/>
    </location>
</feature>
<feature type="region of interest" description="Disordered" evidence="4">
    <location>
        <begin position="730"/>
        <end position="749"/>
    </location>
</feature>
<keyword evidence="2" id="KW-0694">RNA-binding</keyword>
<dbReference type="PANTHER" id="PTHR13389:SF0">
    <property type="entry name" value="PUMILIO HOMOLOG 3"/>
    <property type="match status" value="1"/>
</dbReference>
<evidence type="ECO:0000313" key="9">
    <source>
        <dbReference type="Proteomes" id="UP000490939"/>
    </source>
</evidence>
<dbReference type="Pfam" id="PF08144">
    <property type="entry name" value="CPL"/>
    <property type="match status" value="1"/>
</dbReference>
<gene>
    <name evidence="7" type="ORF">EG327_000239</name>
    <name evidence="6" type="ORF">EG328_003001</name>
</gene>
<dbReference type="PROSITE" id="PS50303">
    <property type="entry name" value="PUM_HD"/>
    <property type="match status" value="1"/>
</dbReference>
<keyword evidence="1" id="KW-0677">Repeat</keyword>
<feature type="region of interest" description="Disordered" evidence="4">
    <location>
        <begin position="1"/>
        <end position="192"/>
    </location>
</feature>